<sequence length="470" mass="55432">MEEWSKRIPMKKRDLKRVEKETVSPESLAELLSHRNFKYWIRRMGIRYRNNVTNLQRILNDNIQFEGRRQTLEFALNTLFSQTEEFLSPIINIKEPNEEQISIMVSFDTWFSTISERLKKKRNAFVIPPRVDMDKWEDSLLYRLEHIDHAKEQEKEFRAELRRRKQQLQYPPAIKQEHEIPPQTAMKPIHPKYIDQKDRNRGRSVLPQAKPAPINIPESVKDLHLRSVSVQPRRRSKRKFDLGNLKKEVSLLKRKIAEDPEPKLQIPISEARSLGLSVDVLVQIINDFNNRASLIATSAFDNVYNRRHRKPEERSSYAKINPLVYSDPIKKLIAKKIDEQVNSTDEEKSCDDNRTIIENDSDLKEALVLVDKMNNLGFDTKNNTCEGDYLRVTFESPELRKTVDTNINFASRTIKVIRDDIPHNRVIKVFTFPEFLDRMHTALVSFRRNPRRLGSRRAPSRSPVNVFMRR</sequence>
<name>A0AAD1X5S0_EUPCR</name>
<reference evidence="1" key="1">
    <citation type="submission" date="2023-07" db="EMBL/GenBank/DDBJ databases">
        <authorList>
            <consortium name="AG Swart"/>
            <person name="Singh M."/>
            <person name="Singh A."/>
            <person name="Seah K."/>
            <person name="Emmerich C."/>
        </authorList>
    </citation>
    <scope>NUCLEOTIDE SEQUENCE</scope>
    <source>
        <strain evidence="1">DP1</strain>
    </source>
</reference>
<keyword evidence="2" id="KW-1185">Reference proteome</keyword>
<protein>
    <submittedName>
        <fullName evidence="1">Uncharacterized protein</fullName>
    </submittedName>
</protein>
<dbReference type="Proteomes" id="UP001295684">
    <property type="component" value="Unassembled WGS sequence"/>
</dbReference>
<dbReference type="EMBL" id="CAMPGE010005243">
    <property type="protein sequence ID" value="CAI2364093.1"/>
    <property type="molecule type" value="Genomic_DNA"/>
</dbReference>
<evidence type="ECO:0000313" key="1">
    <source>
        <dbReference type="EMBL" id="CAI2364093.1"/>
    </source>
</evidence>
<gene>
    <name evidence="1" type="ORF">ECRASSUSDP1_LOCUS5434</name>
</gene>
<comment type="caution">
    <text evidence="1">The sequence shown here is derived from an EMBL/GenBank/DDBJ whole genome shotgun (WGS) entry which is preliminary data.</text>
</comment>
<dbReference type="AlphaFoldDB" id="A0AAD1X5S0"/>
<organism evidence="1 2">
    <name type="scientific">Euplotes crassus</name>
    <dbReference type="NCBI Taxonomy" id="5936"/>
    <lineage>
        <taxon>Eukaryota</taxon>
        <taxon>Sar</taxon>
        <taxon>Alveolata</taxon>
        <taxon>Ciliophora</taxon>
        <taxon>Intramacronucleata</taxon>
        <taxon>Spirotrichea</taxon>
        <taxon>Hypotrichia</taxon>
        <taxon>Euplotida</taxon>
        <taxon>Euplotidae</taxon>
        <taxon>Moneuplotes</taxon>
    </lineage>
</organism>
<proteinExistence type="predicted"/>
<accession>A0AAD1X5S0</accession>
<evidence type="ECO:0000313" key="2">
    <source>
        <dbReference type="Proteomes" id="UP001295684"/>
    </source>
</evidence>